<reference evidence="2 3" key="1">
    <citation type="submission" date="2020-08" db="EMBL/GenBank/DDBJ databases">
        <title>Genomic Encyclopedia of Type Strains, Phase IV (KMG-IV): sequencing the most valuable type-strain genomes for metagenomic binning, comparative biology and taxonomic classification.</title>
        <authorList>
            <person name="Goeker M."/>
        </authorList>
    </citation>
    <scope>NUCLEOTIDE SEQUENCE [LARGE SCALE GENOMIC DNA]</scope>
    <source>
        <strain evidence="2 3">DSM 103462</strain>
    </source>
</reference>
<name>A0A7W8GAX0_9SPIR</name>
<gene>
    <name evidence="2" type="ORF">HNP76_002284</name>
</gene>
<dbReference type="InterPro" id="IPR002611">
    <property type="entry name" value="IstB_ATP-bd"/>
</dbReference>
<proteinExistence type="predicted"/>
<dbReference type="AlphaFoldDB" id="A0A7W8GAX0"/>
<dbReference type="PANTHER" id="PTHR30050:SF4">
    <property type="entry name" value="ATP-BINDING PROTEIN RV3427C IN INSERTION SEQUENCE-RELATED"/>
    <property type="match status" value="1"/>
</dbReference>
<evidence type="ECO:0000259" key="1">
    <source>
        <dbReference type="Pfam" id="PF01695"/>
    </source>
</evidence>
<sequence length="231" mass="26843">MENIKTMNDFIIPQFTWISTPELEELVRQKEAEAERERMLELLAKKKQEFENSGVPKRYWNESFDTWKTRNKDDEVRLQTVIDFSRQESNDSVLLLLGPKGVGKTHLGASIIREAGGAFISVEEMIFKYECSMDFHSETNRVNLMNFYSTTPMLVIDEIGRSMQQAKEDAILNYVLRRRYENMLPTVLISNLKKEDLLKKLGDAVVDRLTETCKSVEFVGESYRLGKRKIA</sequence>
<dbReference type="PANTHER" id="PTHR30050">
    <property type="entry name" value="CHROMOSOMAL REPLICATION INITIATOR PROTEIN DNAA"/>
    <property type="match status" value="1"/>
</dbReference>
<dbReference type="InterPro" id="IPR027417">
    <property type="entry name" value="P-loop_NTPase"/>
</dbReference>
<keyword evidence="3" id="KW-1185">Reference proteome</keyword>
<dbReference type="CDD" id="cd00009">
    <property type="entry name" value="AAA"/>
    <property type="match status" value="1"/>
</dbReference>
<dbReference type="GO" id="GO:0006260">
    <property type="term" value="P:DNA replication"/>
    <property type="evidence" value="ECO:0007669"/>
    <property type="project" value="TreeGrafter"/>
</dbReference>
<dbReference type="EMBL" id="JACHFQ010000007">
    <property type="protein sequence ID" value="MBB5226896.1"/>
    <property type="molecule type" value="Genomic_DNA"/>
</dbReference>
<dbReference type="Pfam" id="PF01695">
    <property type="entry name" value="IstB_IS21"/>
    <property type="match status" value="1"/>
</dbReference>
<dbReference type="Proteomes" id="UP000518887">
    <property type="component" value="Unassembled WGS sequence"/>
</dbReference>
<protein>
    <submittedName>
        <fullName evidence="2">DNA replication protein DnaC</fullName>
    </submittedName>
</protein>
<organism evidence="2 3">
    <name type="scientific">Treponema ruminis</name>
    <dbReference type="NCBI Taxonomy" id="744515"/>
    <lineage>
        <taxon>Bacteria</taxon>
        <taxon>Pseudomonadati</taxon>
        <taxon>Spirochaetota</taxon>
        <taxon>Spirochaetia</taxon>
        <taxon>Spirochaetales</taxon>
        <taxon>Treponemataceae</taxon>
        <taxon>Treponema</taxon>
    </lineage>
</organism>
<dbReference type="Gene3D" id="3.40.50.300">
    <property type="entry name" value="P-loop containing nucleotide triphosphate hydrolases"/>
    <property type="match status" value="1"/>
</dbReference>
<dbReference type="SUPFAM" id="SSF52540">
    <property type="entry name" value="P-loop containing nucleoside triphosphate hydrolases"/>
    <property type="match status" value="1"/>
</dbReference>
<evidence type="ECO:0000313" key="3">
    <source>
        <dbReference type="Proteomes" id="UP000518887"/>
    </source>
</evidence>
<evidence type="ECO:0000313" key="2">
    <source>
        <dbReference type="EMBL" id="MBB5226896.1"/>
    </source>
</evidence>
<dbReference type="GO" id="GO:0005524">
    <property type="term" value="F:ATP binding"/>
    <property type="evidence" value="ECO:0007669"/>
    <property type="project" value="InterPro"/>
</dbReference>
<feature type="domain" description="IstB-like ATP-binding" evidence="1">
    <location>
        <begin position="47"/>
        <end position="229"/>
    </location>
</feature>
<dbReference type="RefSeq" id="WP_184660588.1">
    <property type="nucleotide sequence ID" value="NZ_CP031518.1"/>
</dbReference>
<comment type="caution">
    <text evidence="2">The sequence shown here is derived from an EMBL/GenBank/DDBJ whole genome shotgun (WGS) entry which is preliminary data.</text>
</comment>
<accession>A0A7W8GAX0</accession>